<accession>A0A371CFD1</accession>
<keyword evidence="1" id="KW-0732">Signal</keyword>
<protein>
    <submittedName>
        <fullName evidence="2">Uncharacterized protein</fullName>
    </submittedName>
</protein>
<name>A0A371CFD1_YARLL</name>
<gene>
    <name evidence="2" type="ORF">B0I71DRAFT_126667</name>
</gene>
<reference evidence="2 3" key="1">
    <citation type="submission" date="2018-07" db="EMBL/GenBank/DDBJ databases">
        <title>Draft Genome Assemblies for Five Robust Yarrowia lipolytica Strains Exhibiting High Lipid Production and Pentose Sugar Utilization and Sugar Alcohol Secretion from Undetoxified Lignocellulosic Biomass Hydrolysates.</title>
        <authorList>
            <consortium name="DOE Joint Genome Institute"/>
            <person name="Walker C."/>
            <person name="Ryu S."/>
            <person name="Na H."/>
            <person name="Zane M."/>
            <person name="LaButti K."/>
            <person name="Lipzen A."/>
            <person name="Haridas S."/>
            <person name="Barry K."/>
            <person name="Grigoriev I.V."/>
            <person name="Quarterman J."/>
            <person name="Slininger P."/>
            <person name="Dien B."/>
            <person name="Trinh C.T."/>
        </authorList>
    </citation>
    <scope>NUCLEOTIDE SEQUENCE [LARGE SCALE GENOMIC DNA]</scope>
    <source>
        <strain evidence="2 3">YB392</strain>
    </source>
</reference>
<organism evidence="2 3">
    <name type="scientific">Yarrowia lipolytica</name>
    <name type="common">Candida lipolytica</name>
    <dbReference type="NCBI Taxonomy" id="4952"/>
    <lineage>
        <taxon>Eukaryota</taxon>
        <taxon>Fungi</taxon>
        <taxon>Dikarya</taxon>
        <taxon>Ascomycota</taxon>
        <taxon>Saccharomycotina</taxon>
        <taxon>Dipodascomycetes</taxon>
        <taxon>Dipodascales</taxon>
        <taxon>Dipodascales incertae sedis</taxon>
        <taxon>Yarrowia</taxon>
    </lineage>
</organism>
<feature type="chain" id="PRO_5030068685" evidence="1">
    <location>
        <begin position="34"/>
        <end position="94"/>
    </location>
</feature>
<dbReference type="Proteomes" id="UP000256601">
    <property type="component" value="Unassembled WGS sequence"/>
</dbReference>
<evidence type="ECO:0000313" key="3">
    <source>
        <dbReference type="Proteomes" id="UP000256601"/>
    </source>
</evidence>
<evidence type="ECO:0000256" key="1">
    <source>
        <dbReference type="SAM" id="SignalP"/>
    </source>
</evidence>
<dbReference type="AlphaFoldDB" id="A0A371CFD1"/>
<sequence>MTPQKQPQIPAVMYSWRTIIIAWIVWDSQTVQAAEAYLSPDTFKMSDAGIAKTGLLEKSMTSEREQLEALHVLFKHLSLLLFYSFTSPIIVHYI</sequence>
<evidence type="ECO:0000313" key="2">
    <source>
        <dbReference type="EMBL" id="RDW28994.1"/>
    </source>
</evidence>
<feature type="signal peptide" evidence="1">
    <location>
        <begin position="1"/>
        <end position="33"/>
    </location>
</feature>
<dbReference type="EMBL" id="KZ858948">
    <property type="protein sequence ID" value="RDW28994.1"/>
    <property type="molecule type" value="Genomic_DNA"/>
</dbReference>
<proteinExistence type="predicted"/>